<protein>
    <submittedName>
        <fullName evidence="2">Uncharacterized protein</fullName>
    </submittedName>
</protein>
<feature type="region of interest" description="Disordered" evidence="1">
    <location>
        <begin position="10"/>
        <end position="65"/>
    </location>
</feature>
<gene>
    <name evidence="2" type="ORF">C2845_PM09G14100</name>
</gene>
<keyword evidence="3" id="KW-1185">Reference proteome</keyword>
<name>A0A3L6S1B1_PANMI</name>
<proteinExistence type="predicted"/>
<dbReference type="Proteomes" id="UP000275267">
    <property type="component" value="Unassembled WGS sequence"/>
</dbReference>
<dbReference type="EMBL" id="PQIB02000006">
    <property type="protein sequence ID" value="RLN12429.1"/>
    <property type="molecule type" value="Genomic_DNA"/>
</dbReference>
<comment type="caution">
    <text evidence="2">The sequence shown here is derived from an EMBL/GenBank/DDBJ whole genome shotgun (WGS) entry which is preliminary data.</text>
</comment>
<evidence type="ECO:0000313" key="3">
    <source>
        <dbReference type="Proteomes" id="UP000275267"/>
    </source>
</evidence>
<evidence type="ECO:0000256" key="1">
    <source>
        <dbReference type="SAM" id="MobiDB-lite"/>
    </source>
</evidence>
<organism evidence="2 3">
    <name type="scientific">Panicum miliaceum</name>
    <name type="common">Proso millet</name>
    <name type="synonym">Broomcorn millet</name>
    <dbReference type="NCBI Taxonomy" id="4540"/>
    <lineage>
        <taxon>Eukaryota</taxon>
        <taxon>Viridiplantae</taxon>
        <taxon>Streptophyta</taxon>
        <taxon>Embryophyta</taxon>
        <taxon>Tracheophyta</taxon>
        <taxon>Spermatophyta</taxon>
        <taxon>Magnoliopsida</taxon>
        <taxon>Liliopsida</taxon>
        <taxon>Poales</taxon>
        <taxon>Poaceae</taxon>
        <taxon>PACMAD clade</taxon>
        <taxon>Panicoideae</taxon>
        <taxon>Panicodae</taxon>
        <taxon>Paniceae</taxon>
        <taxon>Panicinae</taxon>
        <taxon>Panicum</taxon>
        <taxon>Panicum sect. Panicum</taxon>
    </lineage>
</organism>
<accession>A0A3L6S1B1</accession>
<feature type="compositionally biased region" description="Basic residues" evidence="1">
    <location>
        <begin position="21"/>
        <end position="33"/>
    </location>
</feature>
<evidence type="ECO:0000313" key="2">
    <source>
        <dbReference type="EMBL" id="RLN12429.1"/>
    </source>
</evidence>
<dbReference type="AlphaFoldDB" id="A0A3L6S1B1"/>
<reference evidence="3" key="1">
    <citation type="journal article" date="2019" name="Nat. Commun.">
        <title>The genome of broomcorn millet.</title>
        <authorList>
            <person name="Zou C."/>
            <person name="Miki D."/>
            <person name="Li D."/>
            <person name="Tang Q."/>
            <person name="Xiao L."/>
            <person name="Rajput S."/>
            <person name="Deng P."/>
            <person name="Jia W."/>
            <person name="Huang R."/>
            <person name="Zhang M."/>
            <person name="Sun Y."/>
            <person name="Hu J."/>
            <person name="Fu X."/>
            <person name="Schnable P.S."/>
            <person name="Li F."/>
            <person name="Zhang H."/>
            <person name="Feng B."/>
            <person name="Zhu X."/>
            <person name="Liu R."/>
            <person name="Schnable J.C."/>
            <person name="Zhu J.-K."/>
            <person name="Zhang H."/>
        </authorList>
    </citation>
    <scope>NUCLEOTIDE SEQUENCE [LARGE SCALE GENOMIC DNA]</scope>
</reference>
<sequence>MARLPLAELLRPGGQAPSARCQRRGPLKKKANKTKTAQSSIVPWEDEAPAASMSFPPSQSLETSTKKKINIPTIVRVHQKAKLWRFQVRKRESKPTLTLGHQKDQDPTQINLILFQLSILG</sequence>